<organism evidence="2 3">
    <name type="scientific">Phytophthora infestans</name>
    <name type="common">Potato late blight agent</name>
    <name type="synonym">Botrytis infestans</name>
    <dbReference type="NCBI Taxonomy" id="4787"/>
    <lineage>
        <taxon>Eukaryota</taxon>
        <taxon>Sar</taxon>
        <taxon>Stramenopiles</taxon>
        <taxon>Oomycota</taxon>
        <taxon>Peronosporomycetes</taxon>
        <taxon>Peronosporales</taxon>
        <taxon>Peronosporaceae</taxon>
        <taxon>Phytophthora</taxon>
    </lineage>
</organism>
<keyword evidence="3" id="KW-1185">Reference proteome</keyword>
<gene>
    <name evidence="2" type="ORF">GN244_ATG08027</name>
</gene>
<protein>
    <submittedName>
        <fullName evidence="2">Uncharacterized protein</fullName>
    </submittedName>
</protein>
<sequence length="252" mass="28111">MSTSGVVTSTDNQSEPTMEAIDTSPILRSATGDTSDYVSNVTGNTSTDQHQPEDHQLRVSPHLMIYKKVSAAYIVGREQLRHNKATPFLFQTRWIDSQCQSNSEDISLGLVQKRHASYNLLLATTTSLHWQDLCEATYDDRLASTDSLEELQEVSAHYSPSQVTRTSSAEVEAIKTMRFDPKAHMAQPRDLFTCGDGATETKSTDTILSIRLQRVFCASPSILLETSCFRDQCIRKRQCGEALGILENEKQT</sequence>
<proteinExistence type="predicted"/>
<dbReference type="Proteomes" id="UP000602510">
    <property type="component" value="Unassembled WGS sequence"/>
</dbReference>
<dbReference type="EMBL" id="WSZM01000165">
    <property type="protein sequence ID" value="KAF4039809.1"/>
    <property type="molecule type" value="Genomic_DNA"/>
</dbReference>
<comment type="caution">
    <text evidence="2">The sequence shown here is derived from an EMBL/GenBank/DDBJ whole genome shotgun (WGS) entry which is preliminary data.</text>
</comment>
<evidence type="ECO:0000256" key="1">
    <source>
        <dbReference type="SAM" id="MobiDB-lite"/>
    </source>
</evidence>
<feature type="region of interest" description="Disordered" evidence="1">
    <location>
        <begin position="1"/>
        <end position="55"/>
    </location>
</feature>
<reference evidence="2" key="1">
    <citation type="submission" date="2020-04" db="EMBL/GenBank/DDBJ databases">
        <title>Hybrid Assembly of Korean Phytophthora infestans isolates.</title>
        <authorList>
            <person name="Prokchorchik M."/>
            <person name="Lee Y."/>
            <person name="Seo J."/>
            <person name="Cho J.-H."/>
            <person name="Park Y.-E."/>
            <person name="Jang D.-C."/>
            <person name="Im J.-S."/>
            <person name="Choi J.-G."/>
            <person name="Park H.-J."/>
            <person name="Lee G.-B."/>
            <person name="Lee Y.-G."/>
            <person name="Hong S.-Y."/>
            <person name="Cho K."/>
            <person name="Sohn K.H."/>
        </authorList>
    </citation>
    <scope>NUCLEOTIDE SEQUENCE</scope>
    <source>
        <strain evidence="2">KR_1_A1</strain>
    </source>
</reference>
<evidence type="ECO:0000313" key="2">
    <source>
        <dbReference type="EMBL" id="KAF4039809.1"/>
    </source>
</evidence>
<feature type="compositionally biased region" description="Polar residues" evidence="1">
    <location>
        <begin position="1"/>
        <end position="16"/>
    </location>
</feature>
<evidence type="ECO:0000313" key="3">
    <source>
        <dbReference type="Proteomes" id="UP000602510"/>
    </source>
</evidence>
<accession>A0A833TBB3</accession>
<feature type="compositionally biased region" description="Polar residues" evidence="1">
    <location>
        <begin position="31"/>
        <end position="49"/>
    </location>
</feature>
<name>A0A833TBB3_PHYIN</name>
<dbReference type="AlphaFoldDB" id="A0A833TBB3"/>